<protein>
    <submittedName>
        <fullName evidence="2">Uncharacterized protein</fullName>
    </submittedName>
</protein>
<reference evidence="2 3" key="1">
    <citation type="submission" date="2016-10" db="EMBL/GenBank/DDBJ databases">
        <authorList>
            <person name="de Groot N.N."/>
        </authorList>
    </citation>
    <scope>NUCLEOTIDE SEQUENCE [LARGE SCALE GENOMIC DNA]</scope>
    <source>
        <strain evidence="2 3">CGMCC 1.10825</strain>
    </source>
</reference>
<keyword evidence="1" id="KW-0732">Signal</keyword>
<dbReference type="OrthoDB" id="1355076at2"/>
<keyword evidence="3" id="KW-1185">Reference proteome</keyword>
<evidence type="ECO:0000313" key="3">
    <source>
        <dbReference type="Proteomes" id="UP000199634"/>
    </source>
</evidence>
<dbReference type="EMBL" id="FNXE01000004">
    <property type="protein sequence ID" value="SEH61925.1"/>
    <property type="molecule type" value="Genomic_DNA"/>
</dbReference>
<dbReference type="STRING" id="1159016.SAMN02927937_00519"/>
<evidence type="ECO:0000313" key="2">
    <source>
        <dbReference type="EMBL" id="SEH61925.1"/>
    </source>
</evidence>
<gene>
    <name evidence="2" type="ORF">SAMN02927937_00519</name>
</gene>
<dbReference type="Proteomes" id="UP000199634">
    <property type="component" value="Unassembled WGS sequence"/>
</dbReference>
<feature type="chain" id="PRO_5011491082" evidence="1">
    <location>
        <begin position="22"/>
        <end position="144"/>
    </location>
</feature>
<accession>A0A1H6JRX0</accession>
<evidence type="ECO:0000256" key="1">
    <source>
        <dbReference type="SAM" id="SignalP"/>
    </source>
</evidence>
<feature type="signal peptide" evidence="1">
    <location>
        <begin position="1"/>
        <end position="21"/>
    </location>
</feature>
<proteinExistence type="predicted"/>
<organism evidence="2 3">
    <name type="scientific">Paenimyroides marinum</name>
    <dbReference type="NCBI Taxonomy" id="1159016"/>
    <lineage>
        <taxon>Bacteria</taxon>
        <taxon>Pseudomonadati</taxon>
        <taxon>Bacteroidota</taxon>
        <taxon>Flavobacteriia</taxon>
        <taxon>Flavobacteriales</taxon>
        <taxon>Flavobacteriaceae</taxon>
        <taxon>Paenimyroides</taxon>
    </lineage>
</organism>
<name>A0A1H6JRX0_9FLAO</name>
<dbReference type="RefSeq" id="WP_091096015.1">
    <property type="nucleotide sequence ID" value="NZ_FNXE01000004.1"/>
</dbReference>
<dbReference type="AlphaFoldDB" id="A0A1H6JRX0"/>
<sequence length="144" mass="16283">MKKLLYVCFAFFAIQVGFAQASPEAKAYIKNLKMKESLDQTKTGITNLILSENLEKFNTEFDGLVNTFITDFENLVQENYSAEDLNKLNKSLESNATPEPIAPKDAVAFQEKANKIQEEMGMSLQGIVMKYGDPVKLEEMQQQE</sequence>